<organism evidence="1 2">
    <name type="scientific">Thermobifida halotolerans</name>
    <dbReference type="NCBI Taxonomy" id="483545"/>
    <lineage>
        <taxon>Bacteria</taxon>
        <taxon>Bacillati</taxon>
        <taxon>Actinomycetota</taxon>
        <taxon>Actinomycetes</taxon>
        <taxon>Streptosporangiales</taxon>
        <taxon>Nocardiopsidaceae</taxon>
        <taxon>Thermobifida</taxon>
    </lineage>
</organism>
<evidence type="ECO:0000313" key="1">
    <source>
        <dbReference type="EMBL" id="UOE18714.1"/>
    </source>
</evidence>
<protein>
    <submittedName>
        <fullName evidence="1">Uncharacterized protein</fullName>
    </submittedName>
</protein>
<evidence type="ECO:0000313" key="2">
    <source>
        <dbReference type="Proteomes" id="UP000265719"/>
    </source>
</evidence>
<proteinExistence type="predicted"/>
<dbReference type="Proteomes" id="UP000265719">
    <property type="component" value="Chromosome"/>
</dbReference>
<accession>A0A399G1K8</accession>
<gene>
    <name evidence="1" type="ORF">NI17_018245</name>
</gene>
<dbReference type="AlphaFoldDB" id="A0A399G1K8"/>
<sequence>MCRWCTGRTIDDELITSAMRKFDARTEREAVAPRTGSVPVRGDRAFDHPAEVFPGLRAQRHNR</sequence>
<dbReference type="EMBL" id="CP063196">
    <property type="protein sequence ID" value="UOE18714.1"/>
    <property type="molecule type" value="Genomic_DNA"/>
</dbReference>
<dbReference type="KEGG" id="thao:NI17_018245"/>
<keyword evidence="2" id="KW-1185">Reference proteome</keyword>
<dbReference type="RefSeq" id="WP_068691120.1">
    <property type="nucleotide sequence ID" value="NZ_CP063196.1"/>
</dbReference>
<reference evidence="1" key="1">
    <citation type="submission" date="2020-10" db="EMBL/GenBank/DDBJ databases">
        <title>De novo genome project of the cellulose decomposer Thermobifida halotolerans type strain.</title>
        <authorList>
            <person name="Nagy I."/>
            <person name="Horvath B."/>
            <person name="Kukolya J."/>
            <person name="Nagy I."/>
            <person name="Orsini M."/>
        </authorList>
    </citation>
    <scope>NUCLEOTIDE SEQUENCE</scope>
    <source>
        <strain evidence="1">DSM 44931</strain>
    </source>
</reference>
<name>A0A399G1K8_9ACTN</name>